<keyword evidence="2" id="KW-1185">Reference proteome</keyword>
<protein>
    <submittedName>
        <fullName evidence="1">Uncharacterized protein</fullName>
    </submittedName>
</protein>
<dbReference type="Proteomes" id="UP001163603">
    <property type="component" value="Chromosome 7"/>
</dbReference>
<name>A0ACC0YFN6_9ROSI</name>
<dbReference type="EMBL" id="CM047742">
    <property type="protein sequence ID" value="KAJ0035618.1"/>
    <property type="molecule type" value="Genomic_DNA"/>
</dbReference>
<sequence length="323" mass="36050">MFFPVKPQIRIRLFFLSPMDFRVRTFFNLVIISSFLFYQSKAEATGSVFFIDNPQHQYLRTPSQNDVFQSQSMLLSEVGAAVSVLLGFAPPATLAADGSSKLNEVLVPNPFNRPRAVLMLEVRGVADPKLVVDLDSTRLFDAFNSKVILGSNKADIQLPDEDEVSVVFLDEQLADHSEKEIHELASWLGGSYVADASEPLNGELTIPVANGVNVNLHMSKVFFRMHNFESHFSSLQKAERDFAFSLLALCRNIKRAMGVHEGLAQSKQRPAELMMGFFDGIKALQEQYGPEGVGQQGMRLLLATLSKIFDSLQTSYEGNMAWF</sequence>
<comment type="caution">
    <text evidence="1">The sequence shown here is derived from an EMBL/GenBank/DDBJ whole genome shotgun (WGS) entry which is preliminary data.</text>
</comment>
<proteinExistence type="predicted"/>
<organism evidence="1 2">
    <name type="scientific">Pistacia integerrima</name>
    <dbReference type="NCBI Taxonomy" id="434235"/>
    <lineage>
        <taxon>Eukaryota</taxon>
        <taxon>Viridiplantae</taxon>
        <taxon>Streptophyta</taxon>
        <taxon>Embryophyta</taxon>
        <taxon>Tracheophyta</taxon>
        <taxon>Spermatophyta</taxon>
        <taxon>Magnoliopsida</taxon>
        <taxon>eudicotyledons</taxon>
        <taxon>Gunneridae</taxon>
        <taxon>Pentapetalae</taxon>
        <taxon>rosids</taxon>
        <taxon>malvids</taxon>
        <taxon>Sapindales</taxon>
        <taxon>Anacardiaceae</taxon>
        <taxon>Pistacia</taxon>
    </lineage>
</organism>
<evidence type="ECO:0000313" key="2">
    <source>
        <dbReference type="Proteomes" id="UP001163603"/>
    </source>
</evidence>
<gene>
    <name evidence="1" type="ORF">Pint_25387</name>
</gene>
<accession>A0ACC0YFN6</accession>
<reference evidence="2" key="1">
    <citation type="journal article" date="2023" name="G3 (Bethesda)">
        <title>Genome assembly and association tests identify interacting loci associated with vigor, precocity, and sex in interspecific pistachio rootstocks.</title>
        <authorList>
            <person name="Palmer W."/>
            <person name="Jacygrad E."/>
            <person name="Sagayaradj S."/>
            <person name="Cavanaugh K."/>
            <person name="Han R."/>
            <person name="Bertier L."/>
            <person name="Beede B."/>
            <person name="Kafkas S."/>
            <person name="Golino D."/>
            <person name="Preece J."/>
            <person name="Michelmore R."/>
        </authorList>
    </citation>
    <scope>NUCLEOTIDE SEQUENCE [LARGE SCALE GENOMIC DNA]</scope>
</reference>
<evidence type="ECO:0000313" key="1">
    <source>
        <dbReference type="EMBL" id="KAJ0035618.1"/>
    </source>
</evidence>